<evidence type="ECO:0000313" key="2">
    <source>
        <dbReference type="Proteomes" id="UP000001190"/>
    </source>
</evidence>
<protein>
    <submittedName>
        <fullName evidence="1">Uncharacterized protein</fullName>
    </submittedName>
</protein>
<dbReference type="KEGG" id="mmi:MMAR_3675"/>
<organism evidence="1 2">
    <name type="scientific">Mycobacterium marinum (strain ATCC BAA-535 / M)</name>
    <dbReference type="NCBI Taxonomy" id="216594"/>
    <lineage>
        <taxon>Bacteria</taxon>
        <taxon>Bacillati</taxon>
        <taxon>Actinomycetota</taxon>
        <taxon>Actinomycetes</taxon>
        <taxon>Mycobacteriales</taxon>
        <taxon>Mycobacteriaceae</taxon>
        <taxon>Mycobacterium</taxon>
        <taxon>Mycobacterium ulcerans group</taxon>
    </lineage>
</organism>
<dbReference type="AlphaFoldDB" id="B2HLB5"/>
<gene>
    <name evidence="1" type="ordered locus">MMAR_3675</name>
</gene>
<evidence type="ECO:0000313" key="1">
    <source>
        <dbReference type="EMBL" id="ACC42091.1"/>
    </source>
</evidence>
<name>B2HLB5_MYCMM</name>
<proteinExistence type="predicted"/>
<dbReference type="STRING" id="216594.MMAR_3675"/>
<dbReference type="Proteomes" id="UP000001190">
    <property type="component" value="Chromosome"/>
</dbReference>
<sequence>MAPRKPVPMAEPLDPHDVTLVTLARAEADSGAALRDVDDRTYVAVPVGLSTLTAPPELSPIALMMTDSSGEPCYDV</sequence>
<reference evidence="1 2" key="1">
    <citation type="journal article" date="2008" name="Genome Res.">
        <title>Insights from the complete genome sequence of Mycobacterium marinum on the evolution of Mycobacterium tuberculosis.</title>
        <authorList>
            <person name="Stinear T.P."/>
            <person name="Seemann T."/>
            <person name="Harrison P.F."/>
            <person name="Jenkin G.A."/>
            <person name="Davies J.K."/>
            <person name="Johnson P.D."/>
            <person name="Abdellah Z."/>
            <person name="Arrowsmith C."/>
            <person name="Chillingworth T."/>
            <person name="Churcher C."/>
            <person name="Clarke K."/>
            <person name="Cronin A."/>
            <person name="Davis P."/>
            <person name="Goodhead I."/>
            <person name="Holroyd N."/>
            <person name="Jagels K."/>
            <person name="Lord A."/>
            <person name="Moule S."/>
            <person name="Mungall K."/>
            <person name="Norbertczak H."/>
            <person name="Quail M.A."/>
            <person name="Rabbinowitsch E."/>
            <person name="Walker D."/>
            <person name="White B."/>
            <person name="Whitehead S."/>
            <person name="Small P.L."/>
            <person name="Brosch R."/>
            <person name="Ramakrishnan L."/>
            <person name="Fischbach M.A."/>
            <person name="Parkhill J."/>
            <person name="Cole S.T."/>
        </authorList>
    </citation>
    <scope>NUCLEOTIDE SEQUENCE [LARGE SCALE GENOMIC DNA]</scope>
    <source>
        <strain evidence="2">ATCC BAA-535 / M</strain>
    </source>
</reference>
<keyword evidence="2" id="KW-1185">Reference proteome</keyword>
<dbReference type="HOGENOM" id="CLU_2650579_0_0_11"/>
<dbReference type="EMBL" id="CP000854">
    <property type="protein sequence ID" value="ACC42091.1"/>
    <property type="molecule type" value="Genomic_DNA"/>
</dbReference>
<accession>B2HLB5</accession>